<name>A0A817AF95_9BILA</name>
<comment type="caution">
    <text evidence="2">The sequence shown here is derived from an EMBL/GenBank/DDBJ whole genome shotgun (WGS) entry which is preliminary data.</text>
</comment>
<gene>
    <name evidence="2" type="ORF">MBJ925_LOCUS37737</name>
</gene>
<dbReference type="Proteomes" id="UP000663824">
    <property type="component" value="Unassembled WGS sequence"/>
</dbReference>
<evidence type="ECO:0000256" key="1">
    <source>
        <dbReference type="SAM" id="MobiDB-lite"/>
    </source>
</evidence>
<feature type="region of interest" description="Disordered" evidence="1">
    <location>
        <begin position="1"/>
        <end position="62"/>
    </location>
</feature>
<protein>
    <submittedName>
        <fullName evidence="2">Uncharacterized protein</fullName>
    </submittedName>
</protein>
<feature type="compositionally biased region" description="Polar residues" evidence="1">
    <location>
        <begin position="35"/>
        <end position="47"/>
    </location>
</feature>
<evidence type="ECO:0000313" key="2">
    <source>
        <dbReference type="EMBL" id="CAF2248471.1"/>
    </source>
</evidence>
<feature type="compositionally biased region" description="Low complexity" evidence="1">
    <location>
        <begin position="1"/>
        <end position="34"/>
    </location>
</feature>
<proteinExistence type="predicted"/>
<reference evidence="2" key="1">
    <citation type="submission" date="2021-02" db="EMBL/GenBank/DDBJ databases">
        <authorList>
            <person name="Nowell W R."/>
        </authorList>
    </citation>
    <scope>NUCLEOTIDE SEQUENCE</scope>
</reference>
<accession>A0A817AF95</accession>
<sequence>MSSTPSYSVDSDCSSSDTRYRSLSLSNSSRASDSGIQQTFSPRSQTPKAKRKNVSNRSMPYVSPVLSRANQSENSTITVVNNNQDLGGNIGQSLNNMHTSNITAKRKNVSNRSMPYVSPVLSRANQSENSTITVVNNNQDLGGNIGQSLNNMHTSNITSQQNQPKQEQNPFEISSDDENEVNYFDIIDFFRGLPAIGL</sequence>
<organism evidence="2 3">
    <name type="scientific">Rotaria magnacalcarata</name>
    <dbReference type="NCBI Taxonomy" id="392030"/>
    <lineage>
        <taxon>Eukaryota</taxon>
        <taxon>Metazoa</taxon>
        <taxon>Spiralia</taxon>
        <taxon>Gnathifera</taxon>
        <taxon>Rotifera</taxon>
        <taxon>Eurotatoria</taxon>
        <taxon>Bdelloidea</taxon>
        <taxon>Philodinida</taxon>
        <taxon>Philodinidae</taxon>
        <taxon>Rotaria</taxon>
    </lineage>
</organism>
<feature type="region of interest" description="Disordered" evidence="1">
    <location>
        <begin position="150"/>
        <end position="172"/>
    </location>
</feature>
<dbReference type="EMBL" id="CAJNRE010021004">
    <property type="protein sequence ID" value="CAF2248471.1"/>
    <property type="molecule type" value="Genomic_DNA"/>
</dbReference>
<dbReference type="AlphaFoldDB" id="A0A817AF95"/>
<evidence type="ECO:0000313" key="3">
    <source>
        <dbReference type="Proteomes" id="UP000663824"/>
    </source>
</evidence>